<gene>
    <name evidence="1" type="ORF">NCTC10692_03765</name>
</gene>
<organism evidence="1 2">
    <name type="scientific">Ectopseudomonas oleovorans</name>
    <name type="common">Pseudomonas oleovorans</name>
    <dbReference type="NCBI Taxonomy" id="301"/>
    <lineage>
        <taxon>Bacteria</taxon>
        <taxon>Pseudomonadati</taxon>
        <taxon>Pseudomonadota</taxon>
        <taxon>Gammaproteobacteria</taxon>
        <taxon>Pseudomonadales</taxon>
        <taxon>Pseudomonadaceae</taxon>
        <taxon>Ectopseudomonas</taxon>
    </lineage>
</organism>
<name>A0A061CY25_ECTOL</name>
<dbReference type="Proteomes" id="UP000255303">
    <property type="component" value="Unassembled WGS sequence"/>
</dbReference>
<dbReference type="EMBL" id="UGUV01000002">
    <property type="protein sequence ID" value="SUD53250.1"/>
    <property type="molecule type" value="Genomic_DNA"/>
</dbReference>
<protein>
    <submittedName>
        <fullName evidence="1">Uncharacterized protein</fullName>
    </submittedName>
</protein>
<evidence type="ECO:0000313" key="1">
    <source>
        <dbReference type="EMBL" id="SUD53250.1"/>
    </source>
</evidence>
<proteinExistence type="predicted"/>
<accession>A0A379JXM9</accession>
<accession>A0A061CY25</accession>
<dbReference type="AlphaFoldDB" id="A0A061CY25"/>
<evidence type="ECO:0000313" key="2">
    <source>
        <dbReference type="Proteomes" id="UP000255303"/>
    </source>
</evidence>
<reference evidence="1 2" key="1">
    <citation type="submission" date="2018-06" db="EMBL/GenBank/DDBJ databases">
        <authorList>
            <consortium name="Pathogen Informatics"/>
            <person name="Doyle S."/>
        </authorList>
    </citation>
    <scope>NUCLEOTIDE SEQUENCE [LARGE SCALE GENOMIC DNA]</scope>
    <source>
        <strain evidence="1 2">NCTC10692</strain>
    </source>
</reference>
<sequence length="201" mass="21760">MACSERCACSETWPTSSVSCPVISTICRTRPCTFSTNRLVDQLTVDVHTVRVVPLGQALADIHRAVATEQAHHVGVVAEEVAVGAVLDLREDGDGLFAPGHVALRGAIVEPLHRAQCDLDVVLELAAFLLQQTLTGLGHFISSQILQHPRRRGAEHQREEVTGTSASRITLAFNVRCIVIVLVRSQRKNGATRLSAAPFRS</sequence>